<dbReference type="OrthoDB" id="727341at2759"/>
<evidence type="ECO:0000313" key="2">
    <source>
        <dbReference type="Proteomes" id="UP000467841"/>
    </source>
</evidence>
<evidence type="ECO:0008006" key="3">
    <source>
        <dbReference type="Google" id="ProtNLM"/>
    </source>
</evidence>
<proteinExistence type="predicted"/>
<name>A0A6D2LKB8_9BRAS</name>
<dbReference type="PANTHER" id="PTHR34355:SF1">
    <property type="entry name" value="JOSEPHIN-LIKE PROTEIN"/>
    <property type="match status" value="1"/>
</dbReference>
<gene>
    <name evidence="1" type="ORF">MERR_LOCUS49047</name>
</gene>
<dbReference type="EMBL" id="CACVBM020001895">
    <property type="protein sequence ID" value="CAA7061811.1"/>
    <property type="molecule type" value="Genomic_DNA"/>
</dbReference>
<keyword evidence="2" id="KW-1185">Reference proteome</keyword>
<accession>A0A6D2LKB8</accession>
<sequence length="154" mass="16764">MSRRACKRVSFSPDPEAIEEPIYPTHNGLSSSRHGRQRVFVGILSLDVRSSPAARRLLRRVGARVSKTLRFMSFGMKSVNAKTVPSHSSRIVSSSSSLSCSSSSCSASSIYLVKSKSLNESESHRAEAIEDCIEFLKSSSSSLSRSNSISAWSC</sequence>
<organism evidence="1 2">
    <name type="scientific">Microthlaspi erraticum</name>
    <dbReference type="NCBI Taxonomy" id="1685480"/>
    <lineage>
        <taxon>Eukaryota</taxon>
        <taxon>Viridiplantae</taxon>
        <taxon>Streptophyta</taxon>
        <taxon>Embryophyta</taxon>
        <taxon>Tracheophyta</taxon>
        <taxon>Spermatophyta</taxon>
        <taxon>Magnoliopsida</taxon>
        <taxon>eudicotyledons</taxon>
        <taxon>Gunneridae</taxon>
        <taxon>Pentapetalae</taxon>
        <taxon>rosids</taxon>
        <taxon>malvids</taxon>
        <taxon>Brassicales</taxon>
        <taxon>Brassicaceae</taxon>
        <taxon>Coluteocarpeae</taxon>
        <taxon>Microthlaspi</taxon>
    </lineage>
</organism>
<protein>
    <recommendedName>
        <fullName evidence="3">Josephin-like protein</fullName>
    </recommendedName>
</protein>
<dbReference type="PANTHER" id="PTHR34355">
    <property type="entry name" value="JOSEPHIN-LIKE PROTEIN"/>
    <property type="match status" value="1"/>
</dbReference>
<reference evidence="1" key="1">
    <citation type="submission" date="2020-01" db="EMBL/GenBank/DDBJ databases">
        <authorList>
            <person name="Mishra B."/>
        </authorList>
    </citation>
    <scope>NUCLEOTIDE SEQUENCE [LARGE SCALE GENOMIC DNA]</scope>
</reference>
<evidence type="ECO:0000313" key="1">
    <source>
        <dbReference type="EMBL" id="CAA7061811.1"/>
    </source>
</evidence>
<dbReference type="Proteomes" id="UP000467841">
    <property type="component" value="Unassembled WGS sequence"/>
</dbReference>
<dbReference type="AlphaFoldDB" id="A0A6D2LKB8"/>
<comment type="caution">
    <text evidence="1">The sequence shown here is derived from an EMBL/GenBank/DDBJ whole genome shotgun (WGS) entry which is preliminary data.</text>
</comment>